<dbReference type="CDD" id="cd02908">
    <property type="entry name" value="Macro_OAADPr_deacetylase"/>
    <property type="match status" value="1"/>
</dbReference>
<dbReference type="AlphaFoldDB" id="A0AA35RKH4"/>
<comment type="caution">
    <text evidence="3">The sequence shown here is derived from an EMBL/GenBank/DDBJ whole genome shotgun (WGS) entry which is preliminary data.</text>
</comment>
<dbReference type="Pfam" id="PF01661">
    <property type="entry name" value="Macro"/>
    <property type="match status" value="1"/>
</dbReference>
<dbReference type="PROSITE" id="PS51154">
    <property type="entry name" value="MACRO"/>
    <property type="match status" value="1"/>
</dbReference>
<sequence>PAICCRGRLRTEAKPRVCSFRPFSWRRGVAATVVMDNQEREQGGDPNGTSEHSSGGGGGPTAETPDKPDEELKSSEKAVKVDEEATTDDTPAVNQPDPSPSPKRSRGTFRRFFSNFLSYDRTSSDAESEIIDFSQLPIEKKRNYYKCEKDYLTLSDIPPWSEGCKSLPRPKMKKRSEPLAFSVDDDLNGKVSLWRGDITRLEIDAIVNAANSSLLGGGGVDGAIHSAAGRGLLRECRTLGGCDAGDAKLSQGYRLPAKYVLHTVGPTNNKKAVLENCYRRCLELALVHNIRSLAFPCIATGVYGFPNEKAAQIALVTTRKWLEENRDKVDRIIFCVFLEVDYKLYCRYLHHVYPIEPSVIQDSQERGI</sequence>
<feature type="region of interest" description="Disordered" evidence="1">
    <location>
        <begin position="37"/>
        <end position="107"/>
    </location>
</feature>
<gene>
    <name evidence="3" type="ORF">GBAR_LOCUS7533</name>
</gene>
<dbReference type="SUPFAM" id="SSF52949">
    <property type="entry name" value="Macro domain-like"/>
    <property type="match status" value="1"/>
</dbReference>
<name>A0AA35RKH4_GEOBA</name>
<evidence type="ECO:0000313" key="4">
    <source>
        <dbReference type="Proteomes" id="UP001174909"/>
    </source>
</evidence>
<dbReference type="InterPro" id="IPR043472">
    <property type="entry name" value="Macro_dom-like"/>
</dbReference>
<keyword evidence="4" id="KW-1185">Reference proteome</keyword>
<dbReference type="GO" id="GO:0140293">
    <property type="term" value="F:ADP-ribosylglutamate hydrolase activity"/>
    <property type="evidence" value="ECO:0007669"/>
    <property type="project" value="TreeGrafter"/>
</dbReference>
<proteinExistence type="predicted"/>
<organism evidence="3 4">
    <name type="scientific">Geodia barretti</name>
    <name type="common">Barrett's horny sponge</name>
    <dbReference type="NCBI Taxonomy" id="519541"/>
    <lineage>
        <taxon>Eukaryota</taxon>
        <taxon>Metazoa</taxon>
        <taxon>Porifera</taxon>
        <taxon>Demospongiae</taxon>
        <taxon>Heteroscleromorpha</taxon>
        <taxon>Tetractinellida</taxon>
        <taxon>Astrophorina</taxon>
        <taxon>Geodiidae</taxon>
        <taxon>Geodia</taxon>
    </lineage>
</organism>
<dbReference type="GO" id="GO:0005654">
    <property type="term" value="C:nucleoplasm"/>
    <property type="evidence" value="ECO:0007669"/>
    <property type="project" value="TreeGrafter"/>
</dbReference>
<dbReference type="InterPro" id="IPR002589">
    <property type="entry name" value="Macro_dom"/>
</dbReference>
<dbReference type="GO" id="GO:0006974">
    <property type="term" value="P:DNA damage response"/>
    <property type="evidence" value="ECO:0007669"/>
    <property type="project" value="TreeGrafter"/>
</dbReference>
<dbReference type="PANTHER" id="PTHR11106">
    <property type="entry name" value="GANGLIOSIDE INDUCED DIFFERENTIATION ASSOCIATED PROTEIN 2-RELATED"/>
    <property type="match status" value="1"/>
</dbReference>
<evidence type="ECO:0000313" key="3">
    <source>
        <dbReference type="EMBL" id="CAI8011747.1"/>
    </source>
</evidence>
<dbReference type="EMBL" id="CASHTH010001120">
    <property type="protein sequence ID" value="CAI8011747.1"/>
    <property type="molecule type" value="Genomic_DNA"/>
</dbReference>
<dbReference type="GO" id="GO:0042278">
    <property type="term" value="P:purine nucleoside metabolic process"/>
    <property type="evidence" value="ECO:0007669"/>
    <property type="project" value="TreeGrafter"/>
</dbReference>
<dbReference type="GO" id="GO:0140291">
    <property type="term" value="P:peptidyl-glutamate ADP-deribosylation"/>
    <property type="evidence" value="ECO:0007669"/>
    <property type="project" value="TreeGrafter"/>
</dbReference>
<dbReference type="SMART" id="SM00506">
    <property type="entry name" value="A1pp"/>
    <property type="match status" value="1"/>
</dbReference>
<feature type="domain" description="Macro" evidence="2">
    <location>
        <begin position="178"/>
        <end position="353"/>
    </location>
</feature>
<feature type="compositionally biased region" description="Basic and acidic residues" evidence="1">
    <location>
        <begin position="64"/>
        <end position="83"/>
    </location>
</feature>
<dbReference type="PANTHER" id="PTHR11106:SF27">
    <property type="entry name" value="MACRO DOMAIN-CONTAINING PROTEIN"/>
    <property type="match status" value="1"/>
</dbReference>
<evidence type="ECO:0000256" key="1">
    <source>
        <dbReference type="SAM" id="MobiDB-lite"/>
    </source>
</evidence>
<reference evidence="3" key="1">
    <citation type="submission" date="2023-03" db="EMBL/GenBank/DDBJ databases">
        <authorList>
            <person name="Steffen K."/>
            <person name="Cardenas P."/>
        </authorList>
    </citation>
    <scope>NUCLEOTIDE SEQUENCE</scope>
</reference>
<feature type="non-terminal residue" evidence="3">
    <location>
        <position position="1"/>
    </location>
</feature>
<protein>
    <submittedName>
        <fullName evidence="3">ADP-ribose glycohydrolase MACROD1</fullName>
    </submittedName>
</protein>
<dbReference type="Proteomes" id="UP001174909">
    <property type="component" value="Unassembled WGS sequence"/>
</dbReference>
<evidence type="ECO:0000259" key="2">
    <source>
        <dbReference type="PROSITE" id="PS51154"/>
    </source>
</evidence>
<dbReference type="Gene3D" id="3.40.220.10">
    <property type="entry name" value="Leucine Aminopeptidase, subunit E, domain 1"/>
    <property type="match status" value="1"/>
</dbReference>
<accession>A0AA35RKH4</accession>